<proteinExistence type="inferred from homology"/>
<dbReference type="Proteomes" id="UP000054396">
    <property type="component" value="Unassembled WGS sequence"/>
</dbReference>
<organism evidence="5 6">
    <name type="scientific">Pseudoponticoccus marisrubri</name>
    <dbReference type="NCBI Taxonomy" id="1685382"/>
    <lineage>
        <taxon>Bacteria</taxon>
        <taxon>Pseudomonadati</taxon>
        <taxon>Pseudomonadota</taxon>
        <taxon>Alphaproteobacteria</taxon>
        <taxon>Rhodobacterales</taxon>
        <taxon>Roseobacteraceae</taxon>
        <taxon>Pseudoponticoccus</taxon>
    </lineage>
</organism>
<dbReference type="RefSeq" id="WP_058862778.1">
    <property type="nucleotide sequence ID" value="NZ_LPXO01000008.1"/>
</dbReference>
<dbReference type="InterPro" id="IPR020476">
    <property type="entry name" value="Nudix_hydrolase"/>
</dbReference>
<dbReference type="Gene3D" id="3.90.79.10">
    <property type="entry name" value="Nucleoside Triphosphate Pyrophosphohydrolase"/>
    <property type="match status" value="1"/>
</dbReference>
<dbReference type="PANTHER" id="PTHR43736">
    <property type="entry name" value="ADP-RIBOSE PYROPHOSPHATASE"/>
    <property type="match status" value="1"/>
</dbReference>
<keyword evidence="6" id="KW-1185">Reference proteome</keyword>
<dbReference type="SUPFAM" id="SSF55811">
    <property type="entry name" value="Nudix"/>
    <property type="match status" value="1"/>
</dbReference>
<evidence type="ECO:0000313" key="5">
    <source>
        <dbReference type="EMBL" id="KUF10107.1"/>
    </source>
</evidence>
<comment type="caution">
    <text evidence="5">The sequence shown here is derived from an EMBL/GenBank/DDBJ whole genome shotgun (WGS) entry which is preliminary data.</text>
</comment>
<reference evidence="5 6" key="1">
    <citation type="submission" date="2015-12" db="EMBL/GenBank/DDBJ databases">
        <authorList>
            <person name="Shamseldin A."/>
            <person name="Moawad H."/>
            <person name="Abd El-Rahim W.M."/>
            <person name="Sadowsky M.J."/>
        </authorList>
    </citation>
    <scope>NUCLEOTIDE SEQUENCE [LARGE SCALE GENOMIC DNA]</scope>
    <source>
        <strain evidence="5 6">SJ5A-1</strain>
    </source>
</reference>
<comment type="cofactor">
    <cofactor evidence="1">
        <name>Mg(2+)</name>
        <dbReference type="ChEBI" id="CHEBI:18420"/>
    </cofactor>
</comment>
<dbReference type="AlphaFoldDB" id="A0A0W7WHH9"/>
<protein>
    <submittedName>
        <fullName evidence="5">DNA mismatch repair protein MutT</fullName>
    </submittedName>
</protein>
<dbReference type="GO" id="GO:0016787">
    <property type="term" value="F:hydrolase activity"/>
    <property type="evidence" value="ECO:0007669"/>
    <property type="project" value="UniProtKB-KW"/>
</dbReference>
<accession>A0A0W7WHH9</accession>
<feature type="domain" description="Nudix hydrolase" evidence="4">
    <location>
        <begin position="6"/>
        <end position="137"/>
    </location>
</feature>
<evidence type="ECO:0000313" key="6">
    <source>
        <dbReference type="Proteomes" id="UP000054396"/>
    </source>
</evidence>
<dbReference type="PROSITE" id="PS00893">
    <property type="entry name" value="NUDIX_BOX"/>
    <property type="match status" value="1"/>
</dbReference>
<dbReference type="InterPro" id="IPR000086">
    <property type="entry name" value="NUDIX_hydrolase_dom"/>
</dbReference>
<dbReference type="EMBL" id="LPXO01000008">
    <property type="protein sequence ID" value="KUF10107.1"/>
    <property type="molecule type" value="Genomic_DNA"/>
</dbReference>
<evidence type="ECO:0000256" key="1">
    <source>
        <dbReference type="ARBA" id="ARBA00001946"/>
    </source>
</evidence>
<name>A0A0W7WHH9_9RHOB</name>
<evidence type="ECO:0000256" key="3">
    <source>
        <dbReference type="RuleBase" id="RU003476"/>
    </source>
</evidence>
<dbReference type="InterPro" id="IPR015797">
    <property type="entry name" value="NUDIX_hydrolase-like_dom_sf"/>
</dbReference>
<dbReference type="PROSITE" id="PS51462">
    <property type="entry name" value="NUDIX"/>
    <property type="match status" value="1"/>
</dbReference>
<sequence length="142" mass="15452">MSDPHDHVKGAKVMLFLGGALVVLRRDRIPGIVWPGYLDFPGGGREPGESPEACALRETEEELGIRLQADDLRLAHIRDTDAGAHHFFAAHLPAARLSEIRMGDEGSGWQVMAPGDYVARDDAIPHFRDILRSYLALSASGG</sequence>
<dbReference type="InterPro" id="IPR020084">
    <property type="entry name" value="NUDIX_hydrolase_CS"/>
</dbReference>
<keyword evidence="2 3" id="KW-0378">Hydrolase</keyword>
<dbReference type="PANTHER" id="PTHR43736:SF1">
    <property type="entry name" value="DIHYDRONEOPTERIN TRIPHOSPHATE DIPHOSPHATASE"/>
    <property type="match status" value="1"/>
</dbReference>
<dbReference type="STRING" id="1685382.AVJ23_13720"/>
<gene>
    <name evidence="5" type="ORF">AVJ23_13720</name>
</gene>
<evidence type="ECO:0000256" key="2">
    <source>
        <dbReference type="ARBA" id="ARBA00022801"/>
    </source>
</evidence>
<dbReference type="Pfam" id="PF00293">
    <property type="entry name" value="NUDIX"/>
    <property type="match status" value="1"/>
</dbReference>
<comment type="similarity">
    <text evidence="3">Belongs to the Nudix hydrolase family.</text>
</comment>
<evidence type="ECO:0000259" key="4">
    <source>
        <dbReference type="PROSITE" id="PS51462"/>
    </source>
</evidence>
<dbReference type="PRINTS" id="PR00502">
    <property type="entry name" value="NUDIXFAMILY"/>
</dbReference>